<dbReference type="EMBL" id="HG793158">
    <property type="protein sequence ID" value="CRL28078.1"/>
    <property type="molecule type" value="Genomic_DNA"/>
</dbReference>
<evidence type="ECO:0000313" key="2">
    <source>
        <dbReference type="Proteomes" id="UP000053732"/>
    </source>
</evidence>
<reference evidence="1 2" key="1">
    <citation type="journal article" date="2014" name="Nat. Commun.">
        <title>Multiple recent horizontal transfers of a large genomic region in cheese making fungi.</title>
        <authorList>
            <person name="Cheeseman K."/>
            <person name="Ropars J."/>
            <person name="Renault P."/>
            <person name="Dupont J."/>
            <person name="Gouzy J."/>
            <person name="Branca A."/>
            <person name="Abraham A.L."/>
            <person name="Ceppi M."/>
            <person name="Conseiller E."/>
            <person name="Debuchy R."/>
            <person name="Malagnac F."/>
            <person name="Goarin A."/>
            <person name="Silar P."/>
            <person name="Lacoste S."/>
            <person name="Sallet E."/>
            <person name="Bensimon A."/>
            <person name="Giraud T."/>
            <person name="Brygoo Y."/>
        </authorList>
    </citation>
    <scope>NUCLEOTIDE SEQUENCE [LARGE SCALE GENOMIC DNA]</scope>
    <source>
        <strain evidence="2">FM 013</strain>
    </source>
</reference>
<protein>
    <submittedName>
        <fullName evidence="1">Str. FM013</fullName>
    </submittedName>
</protein>
<dbReference type="STRING" id="1429867.A0A0G4PPF1"/>
<dbReference type="Proteomes" id="UP000053732">
    <property type="component" value="Unassembled WGS sequence"/>
</dbReference>
<proteinExistence type="predicted"/>
<organism evidence="1 2">
    <name type="scientific">Penicillium camemberti (strain FM 013)</name>
    <dbReference type="NCBI Taxonomy" id="1429867"/>
    <lineage>
        <taxon>Eukaryota</taxon>
        <taxon>Fungi</taxon>
        <taxon>Dikarya</taxon>
        <taxon>Ascomycota</taxon>
        <taxon>Pezizomycotina</taxon>
        <taxon>Eurotiomycetes</taxon>
        <taxon>Eurotiomycetidae</taxon>
        <taxon>Eurotiales</taxon>
        <taxon>Aspergillaceae</taxon>
        <taxon>Penicillium</taxon>
    </lineage>
</organism>
<keyword evidence="2" id="KW-1185">Reference proteome</keyword>
<gene>
    <name evidence="1" type="ORF">PCAMFM013_S025g000136</name>
</gene>
<accession>A0A0G4PPF1</accession>
<evidence type="ECO:0000313" key="1">
    <source>
        <dbReference type="EMBL" id="CRL28078.1"/>
    </source>
</evidence>
<name>A0A0G4PPF1_PENC3</name>
<dbReference type="AlphaFoldDB" id="A0A0G4PPF1"/>
<sequence>MVTLPWPVDWHISTLANIHRLPHLDPLPRGLSVRRRNRAISIQDFLSKNTVSMFCTHVVVIQDQTLNSKRQTLLNPQDPA</sequence>